<dbReference type="PANTHER" id="PTHR46129">
    <property type="entry name" value="SYNAPTOTAGMIN 14, ISOFORM D"/>
    <property type="match status" value="1"/>
</dbReference>
<dbReference type="SMART" id="SM00239">
    <property type="entry name" value="C2"/>
    <property type="match status" value="2"/>
</dbReference>
<evidence type="ECO:0000259" key="2">
    <source>
        <dbReference type="PROSITE" id="PS50004"/>
    </source>
</evidence>
<dbReference type="WBParaSite" id="PSAMB.scaffold3851size16629.g22872.t1">
    <property type="protein sequence ID" value="PSAMB.scaffold3851size16629.g22872.t1"/>
    <property type="gene ID" value="PSAMB.scaffold3851size16629.g22872"/>
</dbReference>
<dbReference type="PANTHER" id="PTHR46129:SF2">
    <property type="entry name" value="SYNAPTOTAGMIN 14, ISOFORM D"/>
    <property type="match status" value="1"/>
</dbReference>
<dbReference type="Pfam" id="PF00168">
    <property type="entry name" value="C2"/>
    <property type="match status" value="2"/>
</dbReference>
<feature type="domain" description="C2" evidence="2">
    <location>
        <begin position="286"/>
        <end position="420"/>
    </location>
</feature>
<dbReference type="Proteomes" id="UP000887566">
    <property type="component" value="Unplaced"/>
</dbReference>
<feature type="domain" description="C2" evidence="2">
    <location>
        <begin position="125"/>
        <end position="242"/>
    </location>
</feature>
<feature type="region of interest" description="Disordered" evidence="1">
    <location>
        <begin position="27"/>
        <end position="52"/>
    </location>
</feature>
<proteinExistence type="predicted"/>
<dbReference type="GO" id="GO:0005543">
    <property type="term" value="F:phospholipid binding"/>
    <property type="evidence" value="ECO:0007669"/>
    <property type="project" value="TreeGrafter"/>
</dbReference>
<dbReference type="InterPro" id="IPR000008">
    <property type="entry name" value="C2_dom"/>
</dbReference>
<evidence type="ECO:0000313" key="4">
    <source>
        <dbReference type="WBParaSite" id="PSAMB.scaffold3851size16629.g22872.t1"/>
    </source>
</evidence>
<evidence type="ECO:0000256" key="1">
    <source>
        <dbReference type="SAM" id="MobiDB-lite"/>
    </source>
</evidence>
<dbReference type="AlphaFoldDB" id="A0A914WF47"/>
<keyword evidence="3" id="KW-1185">Reference proteome</keyword>
<evidence type="ECO:0000313" key="3">
    <source>
        <dbReference type="Proteomes" id="UP000887566"/>
    </source>
</evidence>
<dbReference type="Gene3D" id="2.60.40.150">
    <property type="entry name" value="C2 domain"/>
    <property type="match status" value="2"/>
</dbReference>
<name>A0A914WF47_9BILA</name>
<dbReference type="PROSITE" id="PS50004">
    <property type="entry name" value="C2"/>
    <property type="match status" value="2"/>
</dbReference>
<reference evidence="4" key="1">
    <citation type="submission" date="2022-11" db="UniProtKB">
        <authorList>
            <consortium name="WormBaseParasite"/>
        </authorList>
    </citation>
    <scope>IDENTIFICATION</scope>
</reference>
<dbReference type="InterPro" id="IPR043541">
    <property type="entry name" value="SYT14/14L/16"/>
</dbReference>
<dbReference type="SUPFAM" id="SSF49562">
    <property type="entry name" value="C2 domain (Calcium/lipid-binding domain, CaLB)"/>
    <property type="match status" value="2"/>
</dbReference>
<protein>
    <submittedName>
        <fullName evidence="4">C2 domain-containing protein</fullName>
    </submittedName>
</protein>
<dbReference type="InterPro" id="IPR035892">
    <property type="entry name" value="C2_domain_sf"/>
</dbReference>
<organism evidence="3 4">
    <name type="scientific">Plectus sambesii</name>
    <dbReference type="NCBI Taxonomy" id="2011161"/>
    <lineage>
        <taxon>Eukaryota</taxon>
        <taxon>Metazoa</taxon>
        <taxon>Ecdysozoa</taxon>
        <taxon>Nematoda</taxon>
        <taxon>Chromadorea</taxon>
        <taxon>Plectida</taxon>
        <taxon>Plectina</taxon>
        <taxon>Plectoidea</taxon>
        <taxon>Plectidae</taxon>
        <taxon>Plectus</taxon>
    </lineage>
</organism>
<sequence length="425" mass="47646">MYRVMHSCYGWCFDWVTATALVRRYAKQRSQAPPSTGVRIDDDGDDSSDSSVLDHREDTLHFFNKASQWSKELLGVDGAAPNIVISETASGSASQYDESPSRVPCDGCETPFSMNSSPVTSIDKLLGKLLVTVQYFASKQKLEITVKEGYKLQLLANDSLSQVRVVLLPDKREKRKTRFIEGQNPKYDETFTFAAIEQEHLAKKIVRLRVYRKRQSGRHQLLGETALRLCLIDGRGQTCTNHLLNLSSSPDSNLNLFPSDMNYSSSRRSSMVDDAGRFCSSPAGKGTPELQMSLCYDDRTGKMIVGLEKGSCFGIHLNLPDTFVKVTALSPYGDEIGKHKTEIIKASNDPVFDVSFVFQIPYSELRYTSVLVQVYSLMGVWKRRQLVGWFSLGQNCTSTVEEDHWGDMIQGMGTPVSKWHVLIES</sequence>
<accession>A0A914WF47</accession>